<reference evidence="3" key="1">
    <citation type="submission" date="2020-10" db="EMBL/GenBank/DDBJ databases">
        <authorList>
            <person name="Gilroy R."/>
        </authorList>
    </citation>
    <scope>NUCLEOTIDE SEQUENCE</scope>
    <source>
        <strain evidence="3">1370</strain>
    </source>
</reference>
<dbReference type="Proteomes" id="UP000823960">
    <property type="component" value="Unassembled WGS sequence"/>
</dbReference>
<dbReference type="Pfam" id="PF04014">
    <property type="entry name" value="MazE_antitoxin"/>
    <property type="match status" value="1"/>
</dbReference>
<dbReference type="PANTHER" id="PTHR34860:SF6">
    <property type="entry name" value="REPRESSOR-LIKE PROTEIN SSO7C3"/>
    <property type="match status" value="1"/>
</dbReference>
<name>A0A9D1T528_9FIRM</name>
<accession>A0A9D1T528</accession>
<dbReference type="PANTHER" id="PTHR34860">
    <property type="entry name" value="REPRESSOR-LIKE PROTEIN SSO7C3"/>
    <property type="match status" value="1"/>
</dbReference>
<dbReference type="SUPFAM" id="SSF89447">
    <property type="entry name" value="AbrB/MazE/MraZ-like"/>
    <property type="match status" value="1"/>
</dbReference>
<dbReference type="AlphaFoldDB" id="A0A9D1T528"/>
<reference evidence="3" key="2">
    <citation type="journal article" date="2021" name="PeerJ">
        <title>Extensive microbial diversity within the chicken gut microbiome revealed by metagenomics and culture.</title>
        <authorList>
            <person name="Gilroy R."/>
            <person name="Ravi A."/>
            <person name="Getino M."/>
            <person name="Pursley I."/>
            <person name="Horton D.L."/>
            <person name="Alikhan N.F."/>
            <person name="Baker D."/>
            <person name="Gharbi K."/>
            <person name="Hall N."/>
            <person name="Watson M."/>
            <person name="Adriaenssens E.M."/>
            <person name="Foster-Nyarko E."/>
            <person name="Jarju S."/>
            <person name="Secka A."/>
            <person name="Antonio M."/>
            <person name="Oren A."/>
            <person name="Chaudhuri R.R."/>
            <person name="La Ragione R."/>
            <person name="Hildebrand F."/>
            <person name="Pallen M.J."/>
        </authorList>
    </citation>
    <scope>NUCLEOTIDE SEQUENCE</scope>
    <source>
        <strain evidence="3">1370</strain>
    </source>
</reference>
<sequence length="70" mass="7665">MARPKGKYAWTATVGEKGQIVIPKQAREIFGIKPGDTLVLIGDEKRGIAIPPKSMFSRFAAAVFETSEEE</sequence>
<feature type="domain" description="SpoVT-AbrB" evidence="2">
    <location>
        <begin position="9"/>
        <end position="54"/>
    </location>
</feature>
<protein>
    <submittedName>
        <fullName evidence="3">AbrB/MazE/SpoVT family DNA-binding domain-containing protein</fullName>
    </submittedName>
</protein>
<dbReference type="SMART" id="SM00966">
    <property type="entry name" value="SpoVT_AbrB"/>
    <property type="match status" value="1"/>
</dbReference>
<dbReference type="InterPro" id="IPR007159">
    <property type="entry name" value="SpoVT-AbrB_dom"/>
</dbReference>
<organism evidence="3 4">
    <name type="scientific">Candidatus Faeciplasma avium</name>
    <dbReference type="NCBI Taxonomy" id="2840798"/>
    <lineage>
        <taxon>Bacteria</taxon>
        <taxon>Bacillati</taxon>
        <taxon>Bacillota</taxon>
        <taxon>Clostridia</taxon>
        <taxon>Eubacteriales</taxon>
        <taxon>Oscillospiraceae</taxon>
        <taxon>Oscillospiraceae incertae sedis</taxon>
        <taxon>Candidatus Faeciplasma</taxon>
    </lineage>
</organism>
<evidence type="ECO:0000313" key="4">
    <source>
        <dbReference type="Proteomes" id="UP000823960"/>
    </source>
</evidence>
<gene>
    <name evidence="3" type="ORF">IAD28_04890</name>
</gene>
<dbReference type="NCBIfam" id="TIGR01439">
    <property type="entry name" value="lp_hng_hel_AbrB"/>
    <property type="match status" value="1"/>
</dbReference>
<keyword evidence="1 3" id="KW-0238">DNA-binding</keyword>
<evidence type="ECO:0000313" key="3">
    <source>
        <dbReference type="EMBL" id="HIV11008.1"/>
    </source>
</evidence>
<evidence type="ECO:0000256" key="1">
    <source>
        <dbReference type="PROSITE-ProRule" id="PRU01076"/>
    </source>
</evidence>
<proteinExistence type="predicted"/>
<dbReference type="PROSITE" id="PS51740">
    <property type="entry name" value="SPOVT_ABRB"/>
    <property type="match status" value="1"/>
</dbReference>
<evidence type="ECO:0000259" key="2">
    <source>
        <dbReference type="PROSITE" id="PS51740"/>
    </source>
</evidence>
<dbReference type="InterPro" id="IPR052975">
    <property type="entry name" value="Repressor-like_regulatory"/>
</dbReference>
<comment type="caution">
    <text evidence="3">The sequence shown here is derived from an EMBL/GenBank/DDBJ whole genome shotgun (WGS) entry which is preliminary data.</text>
</comment>
<dbReference type="InterPro" id="IPR037914">
    <property type="entry name" value="SpoVT-AbrB_sf"/>
</dbReference>
<dbReference type="EMBL" id="DVOL01000067">
    <property type="protein sequence ID" value="HIV11008.1"/>
    <property type="molecule type" value="Genomic_DNA"/>
</dbReference>
<dbReference type="Gene3D" id="2.10.260.10">
    <property type="match status" value="1"/>
</dbReference>
<dbReference type="GO" id="GO:0003677">
    <property type="term" value="F:DNA binding"/>
    <property type="evidence" value="ECO:0007669"/>
    <property type="project" value="UniProtKB-UniRule"/>
</dbReference>